<gene>
    <name evidence="1" type="ORF">METSCH_A05200</name>
</gene>
<evidence type="ECO:0000313" key="2">
    <source>
        <dbReference type="Proteomes" id="UP000292447"/>
    </source>
</evidence>
<dbReference type="EMBL" id="CP034456">
    <property type="protein sequence ID" value="QBM85889.1"/>
    <property type="molecule type" value="Genomic_DNA"/>
</dbReference>
<name>A0A4P6XGX6_9ASCO</name>
<proteinExistence type="predicted"/>
<reference evidence="2" key="1">
    <citation type="submission" date="2019-03" db="EMBL/GenBank/DDBJ databases">
        <title>Snf2 controls pulcherriminic acid biosynthesis and connects pigmentation and antifungal activity of the yeast Metschnikowia pulcherrima.</title>
        <authorList>
            <person name="Gore-Lloyd D."/>
            <person name="Sumann I."/>
            <person name="Brachmann A.O."/>
            <person name="Schneeberger K."/>
            <person name="Ortiz-Merino R.A."/>
            <person name="Moreno-Beltran M."/>
            <person name="Schlaefli M."/>
            <person name="Kirner P."/>
            <person name="Santos Kron A."/>
            <person name="Wolfe K.H."/>
            <person name="Piel J."/>
            <person name="Ahrens C.H."/>
            <person name="Henk D."/>
            <person name="Freimoser F.M."/>
        </authorList>
    </citation>
    <scope>NUCLEOTIDE SEQUENCE [LARGE SCALE GENOMIC DNA]</scope>
    <source>
        <strain evidence="2">APC 1.2</strain>
    </source>
</reference>
<organism evidence="1 2">
    <name type="scientific">Metschnikowia aff. pulcherrima</name>
    <dbReference type="NCBI Taxonomy" id="2163413"/>
    <lineage>
        <taxon>Eukaryota</taxon>
        <taxon>Fungi</taxon>
        <taxon>Dikarya</taxon>
        <taxon>Ascomycota</taxon>
        <taxon>Saccharomycotina</taxon>
        <taxon>Pichiomycetes</taxon>
        <taxon>Metschnikowiaceae</taxon>
        <taxon>Metschnikowia</taxon>
    </lineage>
</organism>
<evidence type="ECO:0000313" key="1">
    <source>
        <dbReference type="EMBL" id="QBM85889.1"/>
    </source>
</evidence>
<keyword evidence="2" id="KW-1185">Reference proteome</keyword>
<dbReference type="Proteomes" id="UP000292447">
    <property type="component" value="Chromosome I"/>
</dbReference>
<accession>A0A4P6XGX6</accession>
<dbReference type="AlphaFoldDB" id="A0A4P6XGX6"/>
<sequence>MYYPERLAIYRRKRIHEVSNHDSTRFQTKLSPKSYYLDVFRSCSMSKKAHVRSPSAKRRVLMSAPFSKKMQKWCSFKFIPI</sequence>
<protein>
    <submittedName>
        <fullName evidence="1">Uncharacterized protein</fullName>
    </submittedName>
</protein>